<feature type="region of interest" description="Disordered" evidence="3">
    <location>
        <begin position="604"/>
        <end position="632"/>
    </location>
</feature>
<dbReference type="Gene3D" id="3.40.50.12780">
    <property type="entry name" value="N-terminal domain of ligase-like"/>
    <property type="match status" value="1"/>
</dbReference>
<dbReference type="EMBL" id="LT629792">
    <property type="protein sequence ID" value="SDT96056.1"/>
    <property type="molecule type" value="Genomic_DNA"/>
</dbReference>
<dbReference type="InterPro" id="IPR025110">
    <property type="entry name" value="AMP-bd_C"/>
</dbReference>
<evidence type="ECO:0000256" key="1">
    <source>
        <dbReference type="ARBA" id="ARBA00006432"/>
    </source>
</evidence>
<keyword evidence="2" id="KW-0436">Ligase</keyword>
<sequence length="632" mass="68923">MSIVEQAHAHYEPGCPYEIPIPDTPLFELLNTTARLYPSHVALDYMGATTTYREVLAQVLCAAQVLVDAGVRKGDVVAIALPNCPQAFVAFYACMRIGAVAAEHNPLAPAHEIEGQLKRHHAKVAIVWEKCVGSYPTDGSVDIEKVFTVNIAAGLPTIQRLALKLPVAKAKQMHDKMRGEVPDSTRSWDHAVAAAHSIRRDYPHPTGSDRAVILHTGGTNGIPKSVPLTHTNIGANVNQNLFWVWKLHEGAETFFSLLPYFHAFGLTFFLCTSVRKAATQVLMPTFDAAMAVAAHRRRAVTFFVGVPAMFERILKEARKTHTPLDSIRYSVSGAMPLSTAFADEWEEYTGGIILEGYGLSETSPVICGSPLGPGRRHGTLGIPFASTELRLVDLEDPTRDVDDGEPGEIVVRGPQVFEGYLDAPEETAKVFTQDGWLRTGDIGVNDDGFITLADRRKELILSGGFNVYPSQVEDAIRSMPGVKDVAVVGLPKGDETEEVTAALIMDEGAPLISLDQVREWAERSISHYALPRQIAFISTMPRNQLGKVMRRRVREQLLNPAAKLWDSTSKAVEDAVTPVVKGVSEAATTLSRGVSDATEAAIRSYQEEQTRHEAAKRAADGQTDTGESSSRD</sequence>
<feature type="domain" description="AMP-binding enzyme C-terminal" evidence="5">
    <location>
        <begin position="471"/>
        <end position="547"/>
    </location>
</feature>
<reference evidence="6 7" key="1">
    <citation type="submission" date="2016-10" db="EMBL/GenBank/DDBJ databases">
        <authorList>
            <person name="Varghese N."/>
            <person name="Submissions S."/>
        </authorList>
    </citation>
    <scope>NUCLEOTIDE SEQUENCE [LARGE SCALE GENOMIC DNA]</scope>
    <source>
        <strain evidence="6 7">DSM 9169</strain>
    </source>
</reference>
<evidence type="ECO:0000259" key="4">
    <source>
        <dbReference type="Pfam" id="PF00501"/>
    </source>
</evidence>
<dbReference type="Pfam" id="PF00501">
    <property type="entry name" value="AMP-binding"/>
    <property type="match status" value="1"/>
</dbReference>
<protein>
    <submittedName>
        <fullName evidence="6">Long-chain acyl-CoA synthetase</fullName>
    </submittedName>
</protein>
<dbReference type="InterPro" id="IPR042099">
    <property type="entry name" value="ANL_N_sf"/>
</dbReference>
<feature type="domain" description="AMP-dependent synthetase/ligase" evidence="4">
    <location>
        <begin position="32"/>
        <end position="421"/>
    </location>
</feature>
<feature type="compositionally biased region" description="Polar residues" evidence="3">
    <location>
        <begin position="622"/>
        <end position="632"/>
    </location>
</feature>
<keyword evidence="7" id="KW-1185">Reference proteome</keyword>
<dbReference type="PANTHER" id="PTHR43201">
    <property type="entry name" value="ACYL-COA SYNTHETASE"/>
    <property type="match status" value="1"/>
</dbReference>
<dbReference type="Gene3D" id="3.30.300.30">
    <property type="match status" value="1"/>
</dbReference>
<feature type="compositionally biased region" description="Basic and acidic residues" evidence="3">
    <location>
        <begin position="605"/>
        <end position="619"/>
    </location>
</feature>
<dbReference type="RefSeq" id="WP_092648625.1">
    <property type="nucleotide sequence ID" value="NZ_LT629792.1"/>
</dbReference>
<organism evidence="6 7">
    <name type="scientific">Schaalia radingae</name>
    <dbReference type="NCBI Taxonomy" id="131110"/>
    <lineage>
        <taxon>Bacteria</taxon>
        <taxon>Bacillati</taxon>
        <taxon>Actinomycetota</taxon>
        <taxon>Actinomycetes</taxon>
        <taxon>Actinomycetales</taxon>
        <taxon>Actinomycetaceae</taxon>
        <taxon>Schaalia</taxon>
    </lineage>
</organism>
<evidence type="ECO:0000313" key="7">
    <source>
        <dbReference type="Proteomes" id="UP000198976"/>
    </source>
</evidence>
<evidence type="ECO:0000256" key="2">
    <source>
        <dbReference type="ARBA" id="ARBA00022598"/>
    </source>
</evidence>
<evidence type="ECO:0000259" key="5">
    <source>
        <dbReference type="Pfam" id="PF13193"/>
    </source>
</evidence>
<dbReference type="PANTHER" id="PTHR43201:SF5">
    <property type="entry name" value="MEDIUM-CHAIN ACYL-COA LIGASE ACSF2, MITOCHONDRIAL"/>
    <property type="match status" value="1"/>
</dbReference>
<dbReference type="InterPro" id="IPR045851">
    <property type="entry name" value="AMP-bd_C_sf"/>
</dbReference>
<accession>A0ABY0V7Y2</accession>
<dbReference type="SUPFAM" id="SSF56801">
    <property type="entry name" value="Acetyl-CoA synthetase-like"/>
    <property type="match status" value="1"/>
</dbReference>
<evidence type="ECO:0000256" key="3">
    <source>
        <dbReference type="SAM" id="MobiDB-lite"/>
    </source>
</evidence>
<dbReference type="Pfam" id="PF13193">
    <property type="entry name" value="AMP-binding_C"/>
    <property type="match status" value="1"/>
</dbReference>
<comment type="similarity">
    <text evidence="1">Belongs to the ATP-dependent AMP-binding enzyme family.</text>
</comment>
<dbReference type="Proteomes" id="UP000198976">
    <property type="component" value="Chromosome I"/>
</dbReference>
<name>A0ABY0V7Y2_9ACTO</name>
<evidence type="ECO:0000313" key="6">
    <source>
        <dbReference type="EMBL" id="SDT96056.1"/>
    </source>
</evidence>
<gene>
    <name evidence="6" type="ORF">SAMN04489714_1242</name>
</gene>
<dbReference type="InterPro" id="IPR000873">
    <property type="entry name" value="AMP-dep_synth/lig_dom"/>
</dbReference>
<proteinExistence type="inferred from homology"/>